<organism evidence="1 2">
    <name type="scientific">Phytophthora palmivora</name>
    <dbReference type="NCBI Taxonomy" id="4796"/>
    <lineage>
        <taxon>Eukaryota</taxon>
        <taxon>Sar</taxon>
        <taxon>Stramenopiles</taxon>
        <taxon>Oomycota</taxon>
        <taxon>Peronosporomycetes</taxon>
        <taxon>Peronosporales</taxon>
        <taxon>Peronosporaceae</taxon>
        <taxon>Phytophthora</taxon>
    </lineage>
</organism>
<proteinExistence type="predicted"/>
<name>A0A2P4X1V0_9STRA</name>
<dbReference type="OrthoDB" id="110257at2759"/>
<evidence type="ECO:0000313" key="2">
    <source>
        <dbReference type="Proteomes" id="UP000237271"/>
    </source>
</evidence>
<comment type="caution">
    <text evidence="1">The sequence shown here is derived from an EMBL/GenBank/DDBJ whole genome shotgun (WGS) entry which is preliminary data.</text>
</comment>
<gene>
    <name evidence="1" type="ORF">PHPALM_31724</name>
</gene>
<sequence length="60" mass="7168">MAYSTEQYQANKEHIKAAQTRYYQLTREARLSYQKGYQYSADQKYKNDGYLSILTTRIAF</sequence>
<dbReference type="AlphaFoldDB" id="A0A2P4X1V0"/>
<dbReference type="EMBL" id="NCKW01017118">
    <property type="protein sequence ID" value="POM59531.1"/>
    <property type="molecule type" value="Genomic_DNA"/>
</dbReference>
<accession>A0A2P4X1V0</accession>
<reference evidence="1 2" key="1">
    <citation type="journal article" date="2017" name="Genome Biol. Evol.">
        <title>Phytophthora megakarya and P. palmivora, closely related causal agents of cacao black pod rot, underwent increases in genome sizes and gene numbers by different mechanisms.</title>
        <authorList>
            <person name="Ali S.S."/>
            <person name="Shao J."/>
            <person name="Lary D.J."/>
            <person name="Kronmiller B."/>
            <person name="Shen D."/>
            <person name="Strem M.D."/>
            <person name="Amoako-Attah I."/>
            <person name="Akrofi A.Y."/>
            <person name="Begoude B.A."/>
            <person name="Ten Hoopen G.M."/>
            <person name="Coulibaly K."/>
            <person name="Kebe B.I."/>
            <person name="Melnick R.L."/>
            <person name="Guiltinan M.J."/>
            <person name="Tyler B.M."/>
            <person name="Meinhardt L.W."/>
            <person name="Bailey B.A."/>
        </authorList>
    </citation>
    <scope>NUCLEOTIDE SEQUENCE [LARGE SCALE GENOMIC DNA]</scope>
    <source>
        <strain evidence="2">sbr112.9</strain>
    </source>
</reference>
<dbReference type="Proteomes" id="UP000237271">
    <property type="component" value="Unassembled WGS sequence"/>
</dbReference>
<protein>
    <submittedName>
        <fullName evidence="1">Uncharacterized protein</fullName>
    </submittedName>
</protein>
<evidence type="ECO:0000313" key="1">
    <source>
        <dbReference type="EMBL" id="POM59531.1"/>
    </source>
</evidence>
<keyword evidence="2" id="KW-1185">Reference proteome</keyword>